<feature type="region of interest" description="Disordered" evidence="3">
    <location>
        <begin position="745"/>
        <end position="811"/>
    </location>
</feature>
<feature type="compositionally biased region" description="Polar residues" evidence="3">
    <location>
        <begin position="263"/>
        <end position="287"/>
    </location>
</feature>
<dbReference type="PANTHER" id="PTHR12603">
    <property type="entry name" value="CCR4-NOT TRANSCRIPTION COMPLEX RELATED"/>
    <property type="match status" value="1"/>
</dbReference>
<keyword evidence="2" id="KW-0479">Metal-binding</keyword>
<reference evidence="6" key="1">
    <citation type="submission" date="2020-05" db="EMBL/GenBank/DDBJ databases">
        <title>Phylogenomic resolution of chytrid fungi.</title>
        <authorList>
            <person name="Stajich J.E."/>
            <person name="Amses K."/>
            <person name="Simmons R."/>
            <person name="Seto K."/>
            <person name="Myers J."/>
            <person name="Bonds A."/>
            <person name="Quandt C.A."/>
            <person name="Barry K."/>
            <person name="Liu P."/>
            <person name="Grigoriev I."/>
            <person name="Longcore J.E."/>
            <person name="James T.Y."/>
        </authorList>
    </citation>
    <scope>NUCLEOTIDE SEQUENCE</scope>
    <source>
        <strain evidence="6">JEL0513</strain>
    </source>
</reference>
<dbReference type="SMART" id="SM00361">
    <property type="entry name" value="RRM_1"/>
    <property type="match status" value="1"/>
</dbReference>
<evidence type="ECO:0000313" key="7">
    <source>
        <dbReference type="Proteomes" id="UP001211907"/>
    </source>
</evidence>
<feature type="domain" description="C3H1-type" evidence="5">
    <location>
        <begin position="181"/>
        <end position="207"/>
    </location>
</feature>
<dbReference type="CDD" id="cd12438">
    <property type="entry name" value="RRM_CNOT4"/>
    <property type="match status" value="1"/>
</dbReference>
<dbReference type="InterPro" id="IPR035979">
    <property type="entry name" value="RBD_domain_sf"/>
</dbReference>
<feature type="region of interest" description="Disordered" evidence="3">
    <location>
        <begin position="988"/>
        <end position="1064"/>
    </location>
</feature>
<dbReference type="InterPro" id="IPR013083">
    <property type="entry name" value="Znf_RING/FYVE/PHD"/>
</dbReference>
<dbReference type="PROSITE" id="PS50103">
    <property type="entry name" value="ZF_C3H1"/>
    <property type="match status" value="1"/>
</dbReference>
<dbReference type="GO" id="GO:0016567">
    <property type="term" value="P:protein ubiquitination"/>
    <property type="evidence" value="ECO:0007669"/>
    <property type="project" value="TreeGrafter"/>
</dbReference>
<dbReference type="EMBL" id="JADGJH010000003">
    <property type="protein sequence ID" value="KAJ3143160.1"/>
    <property type="molecule type" value="Genomic_DNA"/>
</dbReference>
<dbReference type="InterPro" id="IPR039780">
    <property type="entry name" value="Mot2"/>
</dbReference>
<feature type="compositionally biased region" description="Basic and acidic residues" evidence="3">
    <location>
        <begin position="859"/>
        <end position="896"/>
    </location>
</feature>
<dbReference type="Pfam" id="PF14570">
    <property type="entry name" value="zf-RING_4"/>
    <property type="match status" value="1"/>
</dbReference>
<sequence length="2087" mass="229749">MDYHSESDTEDMECPLCMEEIDVTDKYFKPCPCGYQICRFCWNRIKEDLVIEFTPVSAEELAHIKNAKKLRERERKEMDNAARKHLANARVVQKNLVYVVGMPAKFATEEYLKSTDFFGQFGKVAKVVVNRKGHNHTSVVSTMSPTGVFVFYYKKEDAIKAIDATDGTVFDGNKVLRVTHGTTKYCQFFLKNQPCQHAICQYLHEPAEEADTYAKEELSRQAVRDRNPRPVPFPTLMAYFKKDIVEENSLPATATWAKPIGSQRPTASPIPQQSYNHLSSTPQPSDSEFSDSENPRPTHSSNLMDLIVEKKKRTKKSQSTLAIEASAFESQLESPRPCSEPRQHDPAASISPEGPPGLMIARQPESRVDSPQLVQVNPVFEESIPSLPSSTPPPSIPDENRILGSKALNDGNDELVPNLIRRGPPNSAFAVARKTGVIREKSATKSGVSLYNLGYILHPTYKGLFDPFSNDPTALIRGNSFVADEGARFSRMVDSSEDLDKRYQNVPPHLATPETDNRWVDNGTNKMLQQDQLASNQWPQQQQQHQQQQLLREQIIADNALRQQQQLLRNNQFLGGNVNLAAARQQQELLLLQQQQQQQRFQQQQYMNSSQDEFVGAFLREAQLRENQLQIRDLQMRERNAVLLNTGANTLGMKTDNNNWGATVGYESDRLGDGTSGSIAWSEFNRSWESAGSAATGTYTARIAERAGTGETSRWGSRQSRLDAVAGYAAATATTRTSVAFVEDASRSSRSSGPAARVSQLIGRRGEGVRERGVSEKALSGSMGGGGCGGTDNNDGDKNGTSQSIDKNSGGYFGNKASVVGYIPVEDEKKSKSSTRNDSPLTELSLMETAKVNAPSSMTRKEKAKQRAKEKELMRQMQRERDLQIQKEKERERAIQDKQKKREVLLNNERHIFESENQNSSLITEILPAPSKFSLDMPTASHDGEIHEKLKKVKRKAKKNLSAEISNSVDSELRPNGTQLLSEMKLDPNEGNLKHSMIEKSPNPKAAEPVKSANQVSPSLASNAMRLAEAAKTSRRKRAKERDELAAKQGSKSSQLSSSSGVTSIYPPPLPPMFLEILGKAASSMNAPDSMAGLSEQLSNFASAMNMPTSQELDALAAGPLGQFVRAQVSAYTNSRSSSPGSSSQKTTETGEISFDCEVTPDGLTKAMLAIAETFLASVEDPAAAVAANGIAFGLGFGVQQYAEFSGNSEIQFKVDPATGNAMFTAVIPKPLPPDEIKVVGNGIFFGPELPPDFSHTNGSSSKYINPFPMFHPNASKELEIDSEFGESMDDNDYNEVNDDVGRDEDLYDLDNFDESFAEENDDEYEDIDTEEYGGDLHLEDPDRAITFLNQGSTYISELLESVRWMVAKGESLINSPTHVSPEVKGLLLAMEAEYPTVPEKKPVPRRLPCQDLVDMLENEHEKCQHALKEADRELLRIIDLNRKNASDLIQRFGLDSTVLDEFCEIPLGVKYGLESPLPLSAFELIAFKMQLQSEVGKKMNELGNDTYNEEASAQMAEYILELHERKKSKDEVITELLDVIANPAEFVDWVYAYIDTEKSRSLKSTAGEVQPGEQPNGSSPSRKRPAPSDKLDTSLSISAQPSEKPTKQIKKIVWDLDSSSAEVPKVVEKSKNSESKATLSTPVPSQIDIAEQKRLRSARFGFSAEEEQKQQQKQQKQQSRVVSIVGRGAESNVESKSAISSRLGNRLGGAASTNVIVTDRLAGDAKPFVPNNASNFVANGVDYRNQQMPSNFNGTRNGFGGHQYYPQQLQNQWGNNLRNNQAGHHQLNFSRNNGLGQNGFLGAQPVYGTVDQYGNFVPYGGATVAPIGFGGLGIPQQQYYGGAGYGNGHGIHDNFLGKPRNFRAPNQTRSYEINAPAFSGQTPTSAVADTEELKVDLGTESEDAAEFVMEGTQTSLPSITQNANTKILAATQPVTPGGIQQQVPCHFGDNCTRPQCPFLHSWQVLNKSKLCRFGDACRTLHCTYWHSWDGGEPPAVQTQASLQSFIPCRFGTFCTKVPNCPFKHESNFTGNKTLVLNNMASVSERTFAVADEETEKVLGEGVAGTSGMEASGVEGGVTEELEHAAS</sequence>
<dbReference type="InterPro" id="IPR034261">
    <property type="entry name" value="CNOT4_RRM"/>
</dbReference>
<name>A0AAD5XLH8_9FUNG</name>
<dbReference type="GO" id="GO:0030014">
    <property type="term" value="C:CCR4-NOT complex"/>
    <property type="evidence" value="ECO:0007669"/>
    <property type="project" value="InterPro"/>
</dbReference>
<dbReference type="PROSITE" id="PS50102">
    <property type="entry name" value="RRM"/>
    <property type="match status" value="1"/>
</dbReference>
<feature type="compositionally biased region" description="Low complexity" evidence="3">
    <location>
        <begin position="1135"/>
        <end position="1144"/>
    </location>
</feature>
<feature type="domain" description="RRM" evidence="4">
    <location>
        <begin position="95"/>
        <end position="183"/>
    </location>
</feature>
<feature type="region of interest" description="Disordered" evidence="3">
    <location>
        <begin position="1563"/>
        <end position="1610"/>
    </location>
</feature>
<feature type="region of interest" description="Disordered" evidence="3">
    <location>
        <begin position="1626"/>
        <end position="1646"/>
    </location>
</feature>
<dbReference type="InterPro" id="IPR039515">
    <property type="entry name" value="NOT4_mRING-HC-C4C4"/>
</dbReference>
<dbReference type="GO" id="GO:0008270">
    <property type="term" value="F:zinc ion binding"/>
    <property type="evidence" value="ECO:0007669"/>
    <property type="project" value="UniProtKB-KW"/>
</dbReference>
<feature type="compositionally biased region" description="Polar residues" evidence="3">
    <location>
        <begin position="1594"/>
        <end position="1604"/>
    </location>
</feature>
<keyword evidence="2" id="KW-0862">Zinc</keyword>
<feature type="zinc finger region" description="C3H1-type" evidence="2">
    <location>
        <begin position="181"/>
        <end position="207"/>
    </location>
</feature>
<feature type="region of interest" description="Disordered" evidence="3">
    <location>
        <begin position="2061"/>
        <end position="2087"/>
    </location>
</feature>
<dbReference type="InterPro" id="IPR000571">
    <property type="entry name" value="Znf_CCCH"/>
</dbReference>
<feature type="region of interest" description="Disordered" evidence="3">
    <location>
        <begin position="852"/>
        <end position="896"/>
    </location>
</feature>
<evidence type="ECO:0000256" key="3">
    <source>
        <dbReference type="SAM" id="MobiDB-lite"/>
    </source>
</evidence>
<dbReference type="Gene3D" id="3.30.40.10">
    <property type="entry name" value="Zinc/RING finger domain, C3HC4 (zinc finger)"/>
    <property type="match status" value="1"/>
</dbReference>
<feature type="compositionally biased region" description="Basic and acidic residues" evidence="3">
    <location>
        <begin position="764"/>
        <end position="775"/>
    </location>
</feature>
<feature type="region of interest" description="Disordered" evidence="3">
    <location>
        <begin position="327"/>
        <end position="361"/>
    </location>
</feature>
<feature type="region of interest" description="Disordered" evidence="3">
    <location>
        <begin position="1132"/>
        <end position="1154"/>
    </location>
</feature>
<evidence type="ECO:0000259" key="4">
    <source>
        <dbReference type="PROSITE" id="PS50102"/>
    </source>
</evidence>
<feature type="region of interest" description="Disordered" evidence="3">
    <location>
        <begin position="256"/>
        <end position="303"/>
    </location>
</feature>
<keyword evidence="7" id="KW-1185">Reference proteome</keyword>
<dbReference type="GO" id="GO:0003723">
    <property type="term" value="F:RNA binding"/>
    <property type="evidence" value="ECO:0007669"/>
    <property type="project" value="UniProtKB-UniRule"/>
</dbReference>
<gene>
    <name evidence="6" type="primary">NOT4_2</name>
    <name evidence="6" type="ORF">HK100_006455</name>
</gene>
<feature type="compositionally biased region" description="Polar residues" evidence="3">
    <location>
        <begin position="1012"/>
        <end position="1022"/>
    </location>
</feature>
<dbReference type="InterPro" id="IPR003954">
    <property type="entry name" value="RRM_euk-type"/>
</dbReference>
<keyword evidence="2" id="KW-0863">Zinc-finger</keyword>
<feature type="compositionally biased region" description="Low complexity" evidence="3">
    <location>
        <begin position="745"/>
        <end position="759"/>
    </location>
</feature>
<feature type="compositionally biased region" description="Basic and acidic residues" evidence="3">
    <location>
        <begin position="988"/>
        <end position="998"/>
    </location>
</feature>
<dbReference type="GO" id="GO:0004842">
    <property type="term" value="F:ubiquitin-protein transferase activity"/>
    <property type="evidence" value="ECO:0007669"/>
    <property type="project" value="InterPro"/>
</dbReference>
<evidence type="ECO:0000256" key="1">
    <source>
        <dbReference type="PROSITE-ProRule" id="PRU00176"/>
    </source>
</evidence>
<feature type="compositionally biased region" description="Basic and acidic residues" evidence="3">
    <location>
        <begin position="1626"/>
        <end position="1635"/>
    </location>
</feature>
<proteinExistence type="predicted"/>
<evidence type="ECO:0000256" key="2">
    <source>
        <dbReference type="PROSITE-ProRule" id="PRU00723"/>
    </source>
</evidence>
<dbReference type="InterPro" id="IPR012677">
    <property type="entry name" value="Nucleotide-bd_a/b_plait_sf"/>
</dbReference>
<evidence type="ECO:0000259" key="5">
    <source>
        <dbReference type="PROSITE" id="PS50103"/>
    </source>
</evidence>
<feature type="compositionally biased region" description="Low complexity" evidence="3">
    <location>
        <begin position="1048"/>
        <end position="1061"/>
    </location>
</feature>
<dbReference type="CDD" id="cd16618">
    <property type="entry name" value="mRING-HC-C4C4_CNOT4"/>
    <property type="match status" value="1"/>
</dbReference>
<keyword evidence="1" id="KW-0694">RNA-binding</keyword>
<dbReference type="SUPFAM" id="SSF57850">
    <property type="entry name" value="RING/U-box"/>
    <property type="match status" value="1"/>
</dbReference>
<accession>A0AAD5XLH8</accession>
<organism evidence="6 7">
    <name type="scientific">Physocladia obscura</name>
    <dbReference type="NCBI Taxonomy" id="109957"/>
    <lineage>
        <taxon>Eukaryota</taxon>
        <taxon>Fungi</taxon>
        <taxon>Fungi incertae sedis</taxon>
        <taxon>Chytridiomycota</taxon>
        <taxon>Chytridiomycota incertae sedis</taxon>
        <taxon>Chytridiomycetes</taxon>
        <taxon>Chytridiales</taxon>
        <taxon>Chytriomycetaceae</taxon>
        <taxon>Physocladia</taxon>
    </lineage>
</organism>
<dbReference type="InterPro" id="IPR000504">
    <property type="entry name" value="RRM_dom"/>
</dbReference>
<dbReference type="Proteomes" id="UP001211907">
    <property type="component" value="Unassembled WGS sequence"/>
</dbReference>
<dbReference type="SUPFAM" id="SSF54928">
    <property type="entry name" value="RNA-binding domain, RBD"/>
    <property type="match status" value="1"/>
</dbReference>
<feature type="region of interest" description="Disordered" evidence="3">
    <location>
        <begin position="1663"/>
        <end position="1683"/>
    </location>
</feature>
<evidence type="ECO:0000313" key="6">
    <source>
        <dbReference type="EMBL" id="KAJ3143160.1"/>
    </source>
</evidence>
<protein>
    <submittedName>
        <fullName evidence="6">Transcriptional repressor general negative regulator of transcription subunit 4</fullName>
    </submittedName>
</protein>
<dbReference type="Gene3D" id="3.30.70.330">
    <property type="match status" value="1"/>
</dbReference>
<dbReference type="Gene3D" id="4.10.1000.40">
    <property type="match status" value="1"/>
</dbReference>
<dbReference type="PANTHER" id="PTHR12603:SF0">
    <property type="entry name" value="CCR4-NOT TRANSCRIPTION COMPLEX SUBUNIT 4"/>
    <property type="match status" value="1"/>
</dbReference>
<comment type="caution">
    <text evidence="6">The sequence shown here is derived from an EMBL/GenBank/DDBJ whole genome shotgun (WGS) entry which is preliminary data.</text>
</comment>